<protein>
    <submittedName>
        <fullName evidence="2">Uncharacterized protein</fullName>
    </submittedName>
</protein>
<feature type="region of interest" description="Disordered" evidence="1">
    <location>
        <begin position="1"/>
        <end position="46"/>
    </location>
</feature>
<organism evidence="2 3">
    <name type="scientific">Leptospira licerasiae str. MMD4847</name>
    <dbReference type="NCBI Taxonomy" id="1049971"/>
    <lineage>
        <taxon>Bacteria</taxon>
        <taxon>Pseudomonadati</taxon>
        <taxon>Spirochaetota</taxon>
        <taxon>Spirochaetia</taxon>
        <taxon>Leptospirales</taxon>
        <taxon>Leptospiraceae</taxon>
        <taxon>Leptospira</taxon>
    </lineage>
</organism>
<sequence>MENRSLPSGAGAEPGDKKEVPDGSIPAALNSLSKGLPPFPQEVKKNEKAADKIQNLKEACALINDTSFFF</sequence>
<accession>A0ABN0H9C9</accession>
<keyword evidence="3" id="KW-1185">Reference proteome</keyword>
<gene>
    <name evidence="2" type="ORF">LEP1GSC178_0003</name>
</gene>
<evidence type="ECO:0000256" key="1">
    <source>
        <dbReference type="SAM" id="MobiDB-lite"/>
    </source>
</evidence>
<dbReference type="Proteomes" id="UP000018720">
    <property type="component" value="Unassembled WGS sequence"/>
</dbReference>
<dbReference type="EMBL" id="AHOM02000007">
    <property type="protein sequence ID" value="EJZ42190.1"/>
    <property type="molecule type" value="Genomic_DNA"/>
</dbReference>
<reference evidence="2 3" key="1">
    <citation type="submission" date="2012-08" db="EMBL/GenBank/DDBJ databases">
        <authorList>
            <person name="Harkins D.M."/>
            <person name="Durkin A.S."/>
            <person name="Selengut J.D."/>
            <person name="Sanka R."/>
            <person name="DePew J."/>
            <person name="Purushe J."/>
            <person name="Matthias M.A."/>
            <person name="Vinetz J.M."/>
            <person name="Sutton G.G."/>
            <person name="Nelson W.C."/>
            <person name="Fouts D.E."/>
        </authorList>
    </citation>
    <scope>NUCLEOTIDE SEQUENCE [LARGE SCALE GENOMIC DNA]</scope>
    <source>
        <strain evidence="2 3">MMD4847</strain>
    </source>
</reference>
<comment type="caution">
    <text evidence="2">The sequence shown here is derived from an EMBL/GenBank/DDBJ whole genome shotgun (WGS) entry which is preliminary data.</text>
</comment>
<evidence type="ECO:0000313" key="3">
    <source>
        <dbReference type="Proteomes" id="UP000018720"/>
    </source>
</evidence>
<evidence type="ECO:0000313" key="2">
    <source>
        <dbReference type="EMBL" id="EJZ42190.1"/>
    </source>
</evidence>
<name>A0ABN0H9C9_9LEPT</name>
<proteinExistence type="predicted"/>